<keyword evidence="12 15" id="KW-0503">Monooxygenase</keyword>
<evidence type="ECO:0000256" key="5">
    <source>
        <dbReference type="ARBA" id="ARBA00010617"/>
    </source>
</evidence>
<dbReference type="SUPFAM" id="SSF48264">
    <property type="entry name" value="Cytochrome P450"/>
    <property type="match status" value="1"/>
</dbReference>
<evidence type="ECO:0000256" key="15">
    <source>
        <dbReference type="RuleBase" id="RU000461"/>
    </source>
</evidence>
<keyword evidence="6 14" id="KW-0349">Heme</keyword>
<dbReference type="CDD" id="cd20628">
    <property type="entry name" value="CYP4"/>
    <property type="match status" value="1"/>
</dbReference>
<sequence>MFLKLFLNCFQNNSQIGLVLLVLVIVLIYMYNTNYLRIVYYLSKIPGPKSYPIIGVAYLVIGKTHAEITQLVIDMINKFSPILKAYLGPIPLVCVSSPEYVREILTNHHGLEKPWLMTHIAVDVAGDSILSAQVPKWKHNRSKIVRGFTPNILKTYFKVMIESSLLLSKKLEDKLNDSKSFDILEYLSKAAMDSVARSTMGVNVNVQDSGSTFYGAMQSMFHIAFDRIYSPWKLLDVIFRLSQDFPRFSQDKKAVIELAEKIISEKRYQKTCINNNDNKSDNIETIDKELSEKSLLDILLEVTKNDPLFDDQQLKDEVIFMIIAGFETTANALGYVLLNLAVHQDIQNKVCEELFQVVDDFDRKIHLDDLPQLKYMEMVIKESMRLHPTIPLIARKLTRDIKFDEYLVPDGTTVVIPIICLHRNENIWTDPLKFDPERFTPENSKNRHPYAFLPFSAGPRNCVGIRYAWMFMKVVLATLLSRYEFHTDVDVNKLEHEFALSLKLLGGHQVRITPRRRN</sequence>
<dbReference type="InterPro" id="IPR017972">
    <property type="entry name" value="Cyt_P450_CS"/>
</dbReference>
<evidence type="ECO:0000313" key="17">
    <source>
        <dbReference type="EMBL" id="UZE89839.1"/>
    </source>
</evidence>
<keyword evidence="11 14" id="KW-0408">Iron</keyword>
<dbReference type="PRINTS" id="PR00385">
    <property type="entry name" value="P450"/>
</dbReference>
<reference evidence="17" key="2">
    <citation type="submission" date="2022-05" db="EMBL/GenBank/DDBJ databases">
        <authorList>
            <person name="Pathak J."/>
            <person name="Thiruvengadam V."/>
            <person name="Gracy G.R."/>
        </authorList>
    </citation>
    <scope>NUCLEOTIDE SEQUENCE</scope>
</reference>
<dbReference type="InterPro" id="IPR036396">
    <property type="entry name" value="Cyt_P450_sf"/>
</dbReference>
<dbReference type="InterPro" id="IPR050196">
    <property type="entry name" value="Cytochrome_P450_Monoox"/>
</dbReference>
<dbReference type="GO" id="GO:0005789">
    <property type="term" value="C:endoplasmic reticulum membrane"/>
    <property type="evidence" value="ECO:0007669"/>
    <property type="project" value="UniProtKB-SubCell"/>
</dbReference>
<evidence type="ECO:0000256" key="13">
    <source>
        <dbReference type="ARBA" id="ARBA00023136"/>
    </source>
</evidence>
<protein>
    <submittedName>
        <fullName evidence="17">Cytochrome P450 CYP4416C1</fullName>
    </submittedName>
</protein>
<evidence type="ECO:0000256" key="6">
    <source>
        <dbReference type="ARBA" id="ARBA00022617"/>
    </source>
</evidence>
<organism evidence="17">
    <name type="scientific">Chrysoperla zastrowi sillemi</name>
    <dbReference type="NCBI Taxonomy" id="482137"/>
    <lineage>
        <taxon>Eukaryota</taxon>
        <taxon>Metazoa</taxon>
        <taxon>Ecdysozoa</taxon>
        <taxon>Arthropoda</taxon>
        <taxon>Hexapoda</taxon>
        <taxon>Insecta</taxon>
        <taxon>Pterygota</taxon>
        <taxon>Neoptera</taxon>
        <taxon>Endopterygota</taxon>
        <taxon>Neuroptera</taxon>
        <taxon>Hemerobiiformia</taxon>
        <taxon>Chrysopidae</taxon>
        <taxon>Chrysopinae</taxon>
        <taxon>Chrysoperla</taxon>
    </lineage>
</organism>
<dbReference type="GO" id="GO:0005506">
    <property type="term" value="F:iron ion binding"/>
    <property type="evidence" value="ECO:0007669"/>
    <property type="project" value="InterPro"/>
</dbReference>
<evidence type="ECO:0000256" key="4">
    <source>
        <dbReference type="ARBA" id="ARBA00004406"/>
    </source>
</evidence>
<comment type="cofactor">
    <cofactor evidence="1 14">
        <name>heme</name>
        <dbReference type="ChEBI" id="CHEBI:30413"/>
    </cofactor>
</comment>
<dbReference type="InterPro" id="IPR001128">
    <property type="entry name" value="Cyt_P450"/>
</dbReference>
<name>A0A9E7YE90_9NEOP</name>
<dbReference type="PANTHER" id="PTHR24291">
    <property type="entry name" value="CYTOCHROME P450 FAMILY 4"/>
    <property type="match status" value="1"/>
</dbReference>
<dbReference type="EMBL" id="ON646323">
    <property type="protein sequence ID" value="UZE89839.1"/>
    <property type="molecule type" value="mRNA"/>
</dbReference>
<dbReference type="Pfam" id="PF00067">
    <property type="entry name" value="p450"/>
    <property type="match status" value="1"/>
</dbReference>
<comment type="similarity">
    <text evidence="5 15">Belongs to the cytochrome P450 family.</text>
</comment>
<evidence type="ECO:0000256" key="12">
    <source>
        <dbReference type="ARBA" id="ARBA00023033"/>
    </source>
</evidence>
<keyword evidence="10 15" id="KW-0560">Oxidoreductase</keyword>
<dbReference type="Gene3D" id="1.10.630.10">
    <property type="entry name" value="Cytochrome P450"/>
    <property type="match status" value="1"/>
</dbReference>
<feature type="transmembrane region" description="Helical" evidence="16">
    <location>
        <begin position="12"/>
        <end position="31"/>
    </location>
</feature>
<keyword evidence="7 14" id="KW-0479">Metal-binding</keyword>
<evidence type="ECO:0000256" key="11">
    <source>
        <dbReference type="ARBA" id="ARBA00023004"/>
    </source>
</evidence>
<evidence type="ECO:0000256" key="7">
    <source>
        <dbReference type="ARBA" id="ARBA00022723"/>
    </source>
</evidence>
<accession>A0A9E7YE90</accession>
<dbReference type="PROSITE" id="PS00086">
    <property type="entry name" value="CYTOCHROME_P450"/>
    <property type="match status" value="1"/>
</dbReference>
<dbReference type="AlphaFoldDB" id="A0A9E7YE90"/>
<keyword evidence="13 16" id="KW-0472">Membrane</keyword>
<dbReference type="GO" id="GO:0020037">
    <property type="term" value="F:heme binding"/>
    <property type="evidence" value="ECO:0007669"/>
    <property type="project" value="InterPro"/>
</dbReference>
<dbReference type="PRINTS" id="PR00463">
    <property type="entry name" value="EP450I"/>
</dbReference>
<evidence type="ECO:0000256" key="2">
    <source>
        <dbReference type="ARBA" id="ARBA00003690"/>
    </source>
</evidence>
<evidence type="ECO:0000256" key="1">
    <source>
        <dbReference type="ARBA" id="ARBA00001971"/>
    </source>
</evidence>
<reference evidence="17" key="1">
    <citation type="journal article" date="2022" name="Insects">
        <title>Comparative Transcriptome Analysis to Reveal Differentially Expressed cytochrome P450 in Response to Imidacloprid in the Aphid Lion, Chrysoperla zastrowi sillemi (Esben-Petersen).</title>
        <authorList>
            <person name="Pathak J."/>
            <person name="Ramasamy G.G."/>
            <person name="Agrawal A."/>
            <person name="Srivastava S."/>
            <person name="Basavaarya B.R."/>
            <person name="Muthugounder M."/>
            <person name="Muniyappa V.K."/>
            <person name="Maria P."/>
            <person name="Rai A."/>
            <person name="Venkatesan T."/>
        </authorList>
    </citation>
    <scope>NUCLEOTIDE SEQUENCE</scope>
</reference>
<evidence type="ECO:0000256" key="8">
    <source>
        <dbReference type="ARBA" id="ARBA00022824"/>
    </source>
</evidence>
<evidence type="ECO:0000256" key="16">
    <source>
        <dbReference type="SAM" id="Phobius"/>
    </source>
</evidence>
<evidence type="ECO:0000256" key="3">
    <source>
        <dbReference type="ARBA" id="ARBA00004174"/>
    </source>
</evidence>
<dbReference type="PANTHER" id="PTHR24291:SF189">
    <property type="entry name" value="CYTOCHROME P450 4C3-RELATED"/>
    <property type="match status" value="1"/>
</dbReference>
<dbReference type="InterPro" id="IPR002401">
    <property type="entry name" value="Cyt_P450_E_grp-I"/>
</dbReference>
<comment type="function">
    <text evidence="2">May be involved in the metabolism of insect hormones and in the breakdown of synthetic insecticides.</text>
</comment>
<keyword evidence="9" id="KW-0492">Microsome</keyword>
<dbReference type="GO" id="GO:0004497">
    <property type="term" value="F:monooxygenase activity"/>
    <property type="evidence" value="ECO:0007669"/>
    <property type="project" value="UniProtKB-KW"/>
</dbReference>
<proteinExistence type="evidence at transcript level"/>
<evidence type="ECO:0000256" key="14">
    <source>
        <dbReference type="PIRSR" id="PIRSR602401-1"/>
    </source>
</evidence>
<evidence type="ECO:0000256" key="10">
    <source>
        <dbReference type="ARBA" id="ARBA00023002"/>
    </source>
</evidence>
<keyword evidence="16" id="KW-0812">Transmembrane</keyword>
<comment type="subcellular location">
    <subcellularLocation>
        <location evidence="4">Endoplasmic reticulum membrane</location>
        <topology evidence="4">Peripheral membrane protein</topology>
    </subcellularLocation>
    <subcellularLocation>
        <location evidence="3">Microsome membrane</location>
        <topology evidence="3">Peripheral membrane protein</topology>
    </subcellularLocation>
</comment>
<feature type="binding site" description="axial binding residue" evidence="14">
    <location>
        <position position="462"/>
    </location>
    <ligand>
        <name>heme</name>
        <dbReference type="ChEBI" id="CHEBI:30413"/>
    </ligand>
    <ligandPart>
        <name>Fe</name>
        <dbReference type="ChEBI" id="CHEBI:18248"/>
    </ligandPart>
</feature>
<evidence type="ECO:0000256" key="9">
    <source>
        <dbReference type="ARBA" id="ARBA00022848"/>
    </source>
</evidence>
<dbReference type="GO" id="GO:0016705">
    <property type="term" value="F:oxidoreductase activity, acting on paired donors, with incorporation or reduction of molecular oxygen"/>
    <property type="evidence" value="ECO:0007669"/>
    <property type="project" value="InterPro"/>
</dbReference>
<keyword evidence="16" id="KW-1133">Transmembrane helix</keyword>
<keyword evidence="8" id="KW-0256">Endoplasmic reticulum</keyword>